<organism evidence="3 4">
    <name type="scientific">Austropuccinia psidii MF-1</name>
    <dbReference type="NCBI Taxonomy" id="1389203"/>
    <lineage>
        <taxon>Eukaryota</taxon>
        <taxon>Fungi</taxon>
        <taxon>Dikarya</taxon>
        <taxon>Basidiomycota</taxon>
        <taxon>Pucciniomycotina</taxon>
        <taxon>Pucciniomycetes</taxon>
        <taxon>Pucciniales</taxon>
        <taxon>Sphaerophragmiaceae</taxon>
        <taxon>Austropuccinia</taxon>
    </lineage>
</organism>
<dbReference type="CDD" id="cd01647">
    <property type="entry name" value="RT_LTR"/>
    <property type="match status" value="1"/>
</dbReference>
<evidence type="ECO:0000313" key="3">
    <source>
        <dbReference type="EMBL" id="MBW0524191.1"/>
    </source>
</evidence>
<name>A0A9Q3EKW4_9BASI</name>
<dbReference type="EMBL" id="AVOT02030867">
    <property type="protein sequence ID" value="MBW0524191.1"/>
    <property type="molecule type" value="Genomic_DNA"/>
</dbReference>
<evidence type="ECO:0000313" key="4">
    <source>
        <dbReference type="Proteomes" id="UP000765509"/>
    </source>
</evidence>
<feature type="region of interest" description="Disordered" evidence="1">
    <location>
        <begin position="1"/>
        <end position="31"/>
    </location>
</feature>
<dbReference type="SUPFAM" id="SSF56672">
    <property type="entry name" value="DNA/RNA polymerases"/>
    <property type="match status" value="1"/>
</dbReference>
<dbReference type="Gene3D" id="3.30.70.270">
    <property type="match status" value="2"/>
</dbReference>
<dbReference type="Pfam" id="PF00078">
    <property type="entry name" value="RVT_1"/>
    <property type="match status" value="1"/>
</dbReference>
<protein>
    <recommendedName>
        <fullName evidence="2">Reverse transcriptase domain-containing protein</fullName>
    </recommendedName>
</protein>
<dbReference type="PANTHER" id="PTHR37984:SF5">
    <property type="entry name" value="PROTEIN NYNRIN-LIKE"/>
    <property type="match status" value="1"/>
</dbReference>
<keyword evidence="4" id="KW-1185">Reference proteome</keyword>
<dbReference type="PANTHER" id="PTHR37984">
    <property type="entry name" value="PROTEIN CBG26694"/>
    <property type="match status" value="1"/>
</dbReference>
<dbReference type="InterPro" id="IPR050951">
    <property type="entry name" value="Retrovirus_Pol_polyprotein"/>
</dbReference>
<accession>A0A9Q3EKW4</accession>
<feature type="domain" description="Reverse transcriptase" evidence="2">
    <location>
        <begin position="323"/>
        <end position="479"/>
    </location>
</feature>
<proteinExistence type="predicted"/>
<comment type="caution">
    <text evidence="3">The sequence shown here is derived from an EMBL/GenBank/DDBJ whole genome shotgun (WGS) entry which is preliminary data.</text>
</comment>
<feature type="compositionally biased region" description="Basic and acidic residues" evidence="1">
    <location>
        <begin position="1"/>
        <end position="17"/>
    </location>
</feature>
<dbReference type="OrthoDB" id="3068303at2759"/>
<reference evidence="3" key="1">
    <citation type="submission" date="2021-03" db="EMBL/GenBank/DDBJ databases">
        <title>Draft genome sequence of rust myrtle Austropuccinia psidii MF-1, a brazilian biotype.</title>
        <authorList>
            <person name="Quecine M.C."/>
            <person name="Pachon D.M.R."/>
            <person name="Bonatelli M.L."/>
            <person name="Correr F.H."/>
            <person name="Franceschini L.M."/>
            <person name="Leite T.F."/>
            <person name="Margarido G.R.A."/>
            <person name="Almeida C.A."/>
            <person name="Ferrarezi J.A."/>
            <person name="Labate C.A."/>
        </authorList>
    </citation>
    <scope>NUCLEOTIDE SEQUENCE</scope>
    <source>
        <strain evidence="3">MF-1</strain>
    </source>
</reference>
<sequence>MSKKGEINEINIEKEPDVEKDDGIEENSHDKSSIFSEYSKDIENINETFDIIQSYSHMPQLSNSQLDLSKIQDSQLMKNKPNRGKGYTAVKSFLKTCVPNFEDQLFPIAGIKFNSASNPMKALGIFETSVIFPHINGNLRITVEFVVMENCSSTHFILGNDYLIMYGIDLHNNKDRYFTIGDNKCQKSSFLPFERQITVNKVSPVNLELEKFKSEQLNEAEVSLHLSDKQENKLSALLYDHTKAFASDKEPLGAIIGHEVDITLNIERPYPPLLRRPAYPAIPKSREALEMCITELRNLGVIRKMVHNEEVEITTPVIVAWHNGKSRMVGDFRALNTYTVPDRYPIPTIQIALTQMSQAVYISTMDALKGFNQNVVTSRARKYLRIIVHCGVYENLRMPFGIKNAPSHFQRIMNEIFPEELPEGWLIIYIDDIIICSKILEEHMCRISRILIKVESVNMKFSLNKCHFGLKEFKALGHVVSGLPLGIDKNKVAAVLLKPMPQNKKEIQSFLGFAGYYRQQIKDFASLARPLYKLCDKDTVFGMTVDRVKAFESLR</sequence>
<evidence type="ECO:0000256" key="1">
    <source>
        <dbReference type="SAM" id="MobiDB-lite"/>
    </source>
</evidence>
<dbReference type="InterPro" id="IPR043502">
    <property type="entry name" value="DNA/RNA_pol_sf"/>
</dbReference>
<dbReference type="InterPro" id="IPR043128">
    <property type="entry name" value="Rev_trsase/Diguanyl_cyclase"/>
</dbReference>
<dbReference type="InterPro" id="IPR000477">
    <property type="entry name" value="RT_dom"/>
</dbReference>
<evidence type="ECO:0000259" key="2">
    <source>
        <dbReference type="Pfam" id="PF00078"/>
    </source>
</evidence>
<dbReference type="Gene3D" id="3.10.10.10">
    <property type="entry name" value="HIV Type 1 Reverse Transcriptase, subunit A, domain 1"/>
    <property type="match status" value="1"/>
</dbReference>
<dbReference type="Proteomes" id="UP000765509">
    <property type="component" value="Unassembled WGS sequence"/>
</dbReference>
<dbReference type="AlphaFoldDB" id="A0A9Q3EKW4"/>
<gene>
    <name evidence="3" type="ORF">O181_063906</name>
</gene>